<evidence type="ECO:0000313" key="3">
    <source>
        <dbReference type="Proteomes" id="UP000295106"/>
    </source>
</evidence>
<dbReference type="PROSITE" id="PS51197">
    <property type="entry name" value="HTH_RRF2_2"/>
    <property type="match status" value="1"/>
</dbReference>
<dbReference type="SUPFAM" id="SSF46785">
    <property type="entry name" value="Winged helix' DNA-binding domain"/>
    <property type="match status" value="1"/>
</dbReference>
<sequence length="155" mass="16592">MKLTSFTDYSLRVLIYLATRPGRRATIGEIAAKFSASENHLTKVVHFLATEGVLATVRGKGGGLGLARAPQDIVVGDIVRRTEGQAMPAECFGSGSACAIAPCCRLRGVLGEAVDAFYAVLDRYTLEDLVANRDQLDAILRIGERVPAVAMELRA</sequence>
<dbReference type="Proteomes" id="UP000295106">
    <property type="component" value="Unassembled WGS sequence"/>
</dbReference>
<reference evidence="2 3" key="1">
    <citation type="submission" date="2019-03" db="EMBL/GenBank/DDBJ databases">
        <title>Genomic Encyclopedia of Type Strains, Phase IV (KMG-IV): sequencing the most valuable type-strain genomes for metagenomic binning, comparative biology and taxonomic classification.</title>
        <authorList>
            <person name="Goeker M."/>
        </authorList>
    </citation>
    <scope>NUCLEOTIDE SEQUENCE [LARGE SCALE GENOMIC DNA]</scope>
    <source>
        <strain evidence="2 3">DSM 1709</strain>
    </source>
</reference>
<dbReference type="GO" id="GO:0003700">
    <property type="term" value="F:DNA-binding transcription factor activity"/>
    <property type="evidence" value="ECO:0007669"/>
    <property type="project" value="TreeGrafter"/>
</dbReference>
<dbReference type="RefSeq" id="WP_132649116.1">
    <property type="nucleotide sequence ID" value="NZ_CP181386.1"/>
</dbReference>
<dbReference type="OrthoDB" id="9795923at2"/>
<gene>
    <name evidence="2" type="ORF">EV684_114105</name>
</gene>
<dbReference type="Pfam" id="PF02082">
    <property type="entry name" value="Rrf2"/>
    <property type="match status" value="1"/>
</dbReference>
<keyword evidence="1" id="KW-0238">DNA-binding</keyword>
<dbReference type="InterPro" id="IPR036388">
    <property type="entry name" value="WH-like_DNA-bd_sf"/>
</dbReference>
<protein>
    <submittedName>
        <fullName evidence="2">BadM/Rrf2 family transcriptional regulator</fullName>
    </submittedName>
</protein>
<dbReference type="GO" id="GO:0005829">
    <property type="term" value="C:cytosol"/>
    <property type="evidence" value="ECO:0007669"/>
    <property type="project" value="TreeGrafter"/>
</dbReference>
<dbReference type="EMBL" id="SLXD01000014">
    <property type="protein sequence ID" value="TCO99808.1"/>
    <property type="molecule type" value="Genomic_DNA"/>
</dbReference>
<dbReference type="NCBIfam" id="TIGR00738">
    <property type="entry name" value="rrf2_super"/>
    <property type="match status" value="1"/>
</dbReference>
<accession>A0A4R2LYP9</accession>
<evidence type="ECO:0000256" key="1">
    <source>
        <dbReference type="ARBA" id="ARBA00023125"/>
    </source>
</evidence>
<dbReference type="InterPro" id="IPR036390">
    <property type="entry name" value="WH_DNA-bd_sf"/>
</dbReference>
<dbReference type="GeneID" id="99685432"/>
<name>A0A4R2LYP9_RUBGE</name>
<comment type="caution">
    <text evidence="2">The sequence shown here is derived from an EMBL/GenBank/DDBJ whole genome shotgun (WGS) entry which is preliminary data.</text>
</comment>
<dbReference type="AlphaFoldDB" id="A0A4R2LYP9"/>
<dbReference type="PANTHER" id="PTHR33221:SF4">
    <property type="entry name" value="HTH-TYPE TRANSCRIPTIONAL REPRESSOR NSRR"/>
    <property type="match status" value="1"/>
</dbReference>
<dbReference type="Gene3D" id="1.10.10.10">
    <property type="entry name" value="Winged helix-like DNA-binding domain superfamily/Winged helix DNA-binding domain"/>
    <property type="match status" value="1"/>
</dbReference>
<organism evidence="2 3">
    <name type="scientific">Rubrivivax gelatinosus</name>
    <name type="common">Rhodocyclus gelatinosus</name>
    <name type="synonym">Rhodopseudomonas gelatinosa</name>
    <dbReference type="NCBI Taxonomy" id="28068"/>
    <lineage>
        <taxon>Bacteria</taxon>
        <taxon>Pseudomonadati</taxon>
        <taxon>Pseudomonadota</taxon>
        <taxon>Betaproteobacteria</taxon>
        <taxon>Burkholderiales</taxon>
        <taxon>Sphaerotilaceae</taxon>
        <taxon>Rubrivivax</taxon>
    </lineage>
</organism>
<proteinExistence type="predicted"/>
<dbReference type="PANTHER" id="PTHR33221">
    <property type="entry name" value="WINGED HELIX-TURN-HELIX TRANSCRIPTIONAL REGULATOR, RRF2 FAMILY"/>
    <property type="match status" value="1"/>
</dbReference>
<dbReference type="GO" id="GO:0003677">
    <property type="term" value="F:DNA binding"/>
    <property type="evidence" value="ECO:0007669"/>
    <property type="project" value="UniProtKB-KW"/>
</dbReference>
<evidence type="ECO:0000313" key="2">
    <source>
        <dbReference type="EMBL" id="TCO99808.1"/>
    </source>
</evidence>
<dbReference type="InterPro" id="IPR000944">
    <property type="entry name" value="Tscrpt_reg_Rrf2"/>
</dbReference>